<dbReference type="InterPro" id="IPR036291">
    <property type="entry name" value="NAD(P)-bd_dom_sf"/>
</dbReference>
<dbReference type="PANTHER" id="PTHR48079">
    <property type="entry name" value="PROTEIN YEEZ"/>
    <property type="match status" value="1"/>
</dbReference>
<reference evidence="2" key="1">
    <citation type="submission" date="2020-02" db="EMBL/GenBank/DDBJ databases">
        <authorList>
            <person name="Meier V. D."/>
        </authorList>
    </citation>
    <scope>NUCLEOTIDE SEQUENCE</scope>
    <source>
        <strain evidence="2">AVDCRST_MAG37</strain>
    </source>
</reference>
<protein>
    <submittedName>
        <fullName evidence="2">Nucleoside-diphosphate-sugar epimerases</fullName>
    </submittedName>
</protein>
<accession>A0A6J4QKT9</accession>
<dbReference type="EMBL" id="CADCVD010000053">
    <property type="protein sequence ID" value="CAA9440232.1"/>
    <property type="molecule type" value="Genomic_DNA"/>
</dbReference>
<proteinExistence type="predicted"/>
<dbReference type="InterPro" id="IPR051783">
    <property type="entry name" value="NAD(P)-dependent_oxidoreduct"/>
</dbReference>
<evidence type="ECO:0000313" key="2">
    <source>
        <dbReference type="EMBL" id="CAA9440232.1"/>
    </source>
</evidence>
<dbReference type="CDD" id="cd05266">
    <property type="entry name" value="SDR_a4"/>
    <property type="match status" value="1"/>
</dbReference>
<dbReference type="PANTHER" id="PTHR48079:SF6">
    <property type="entry name" value="NAD(P)-BINDING DOMAIN-CONTAINING PROTEIN-RELATED"/>
    <property type="match status" value="1"/>
</dbReference>
<sequence length="287" mass="31042">MRILISGCGYVGTSLGLLLASEGHTVFGLRRNTSALPPGIYSVEADLSTPLPVGTLPGDLDAVVHMTSPGGSTDEFYKTAYVDGPRNILSALAPHNVLRRFILVSSTGVYGQKDGGWVDEGSPAEPESASGRRLLEGESLVLGGPVSAVVLRLGGIYGPGRTGAIERALREQPREVDPARYTNRIHRDDCAGALRHLLLLRDPDPLYLGVDHEPAPRRAVAEWLASRPDLSRQSIEVPQLTAQADNNTRARTNKRCSNARLVASGYRFRYPTFREGFATLLDKTYAP</sequence>
<feature type="domain" description="NAD-dependent epimerase/dehydratase" evidence="1">
    <location>
        <begin position="3"/>
        <end position="165"/>
    </location>
</feature>
<evidence type="ECO:0000259" key="1">
    <source>
        <dbReference type="Pfam" id="PF01370"/>
    </source>
</evidence>
<dbReference type="GO" id="GO:0004029">
    <property type="term" value="F:aldehyde dehydrogenase (NAD+) activity"/>
    <property type="evidence" value="ECO:0007669"/>
    <property type="project" value="TreeGrafter"/>
</dbReference>
<dbReference type="AlphaFoldDB" id="A0A6J4QKT9"/>
<dbReference type="InterPro" id="IPR001509">
    <property type="entry name" value="Epimerase_deHydtase"/>
</dbReference>
<dbReference type="SUPFAM" id="SSF51735">
    <property type="entry name" value="NAD(P)-binding Rossmann-fold domains"/>
    <property type="match status" value="1"/>
</dbReference>
<dbReference type="Gene3D" id="3.40.50.720">
    <property type="entry name" value="NAD(P)-binding Rossmann-like Domain"/>
    <property type="match status" value="1"/>
</dbReference>
<organism evidence="2">
    <name type="scientific">uncultured Rubrobacteraceae bacterium</name>
    <dbReference type="NCBI Taxonomy" id="349277"/>
    <lineage>
        <taxon>Bacteria</taxon>
        <taxon>Bacillati</taxon>
        <taxon>Actinomycetota</taxon>
        <taxon>Rubrobacteria</taxon>
        <taxon>Rubrobacterales</taxon>
        <taxon>Rubrobacteraceae</taxon>
        <taxon>environmental samples</taxon>
    </lineage>
</organism>
<dbReference type="Pfam" id="PF01370">
    <property type="entry name" value="Epimerase"/>
    <property type="match status" value="1"/>
</dbReference>
<gene>
    <name evidence="2" type="ORF">AVDCRST_MAG37-1300</name>
</gene>
<dbReference type="GO" id="GO:0005737">
    <property type="term" value="C:cytoplasm"/>
    <property type="evidence" value="ECO:0007669"/>
    <property type="project" value="TreeGrafter"/>
</dbReference>
<name>A0A6J4QKT9_9ACTN</name>